<keyword evidence="2" id="KW-1133">Transmembrane helix</keyword>
<dbReference type="InterPro" id="IPR045924">
    <property type="entry name" value="DUF6343"/>
</dbReference>
<feature type="region of interest" description="Disordered" evidence="1">
    <location>
        <begin position="1"/>
        <end position="30"/>
    </location>
</feature>
<keyword evidence="4" id="KW-1185">Reference proteome</keyword>
<dbReference type="Pfam" id="PF19870">
    <property type="entry name" value="DUF6343"/>
    <property type="match status" value="1"/>
</dbReference>
<proteinExistence type="predicted"/>
<keyword evidence="2" id="KW-0472">Membrane</keyword>
<dbReference type="AlphaFoldDB" id="A0A919VDS0"/>
<evidence type="ECO:0000313" key="3">
    <source>
        <dbReference type="EMBL" id="GII94414.1"/>
    </source>
</evidence>
<feature type="transmembrane region" description="Helical" evidence="2">
    <location>
        <begin position="49"/>
        <end position="72"/>
    </location>
</feature>
<accession>A0A919VDS0</accession>
<reference evidence="3" key="1">
    <citation type="submission" date="2021-01" db="EMBL/GenBank/DDBJ databases">
        <title>Whole genome shotgun sequence of Sinosporangium siamense NBRC 109515.</title>
        <authorList>
            <person name="Komaki H."/>
            <person name="Tamura T."/>
        </authorList>
    </citation>
    <scope>NUCLEOTIDE SEQUENCE</scope>
    <source>
        <strain evidence="3">NBRC 109515</strain>
    </source>
</reference>
<gene>
    <name evidence="3" type="ORF">Ssi02_46450</name>
</gene>
<comment type="caution">
    <text evidence="3">The sequence shown here is derived from an EMBL/GenBank/DDBJ whole genome shotgun (WGS) entry which is preliminary data.</text>
</comment>
<evidence type="ECO:0000313" key="4">
    <source>
        <dbReference type="Proteomes" id="UP000606172"/>
    </source>
</evidence>
<evidence type="ECO:0000256" key="1">
    <source>
        <dbReference type="SAM" id="MobiDB-lite"/>
    </source>
</evidence>
<name>A0A919VDS0_9ACTN</name>
<dbReference type="RefSeq" id="WP_204028875.1">
    <property type="nucleotide sequence ID" value="NZ_BOOW01000029.1"/>
</dbReference>
<dbReference type="Proteomes" id="UP000606172">
    <property type="component" value="Unassembled WGS sequence"/>
</dbReference>
<organism evidence="3 4">
    <name type="scientific">Sinosporangium siamense</name>
    <dbReference type="NCBI Taxonomy" id="1367973"/>
    <lineage>
        <taxon>Bacteria</taxon>
        <taxon>Bacillati</taxon>
        <taxon>Actinomycetota</taxon>
        <taxon>Actinomycetes</taxon>
        <taxon>Streptosporangiales</taxon>
        <taxon>Streptosporangiaceae</taxon>
        <taxon>Sinosporangium</taxon>
    </lineage>
</organism>
<protein>
    <submittedName>
        <fullName evidence="3">Uncharacterized protein</fullName>
    </submittedName>
</protein>
<evidence type="ECO:0000256" key="2">
    <source>
        <dbReference type="SAM" id="Phobius"/>
    </source>
</evidence>
<dbReference type="EMBL" id="BOOW01000029">
    <property type="protein sequence ID" value="GII94414.1"/>
    <property type="molecule type" value="Genomic_DNA"/>
</dbReference>
<keyword evidence="2" id="KW-0812">Transmembrane</keyword>
<feature type="transmembrane region" description="Helical" evidence="2">
    <location>
        <begin position="78"/>
        <end position="97"/>
    </location>
</feature>
<sequence length="119" mass="12760">MAREPVPHDPGPERHEPGRPGHAGLDRTRLGDRIWSEISPTMERPRSAVGLRMVLAAFGLVVCSAFAVVAAVAGWTGWSVVMGLLALIAVADLGVLIRRRRGRGRQGGPPVSPAERRRG</sequence>